<protein>
    <submittedName>
        <fullName evidence="1">Uncharacterized protein</fullName>
    </submittedName>
</protein>
<accession>A0A0F5L0T9</accession>
<dbReference type="EMBL" id="LAJG01000048">
    <property type="protein sequence ID" value="KKB75998.1"/>
    <property type="molecule type" value="Genomic_DNA"/>
</dbReference>
<reference evidence="1 2" key="1">
    <citation type="submission" date="2015-03" db="EMBL/GenBank/DDBJ databases">
        <authorList>
            <person name="Hassan Y.I."/>
            <person name="Lepp D."/>
            <person name="Zhou T."/>
        </authorList>
    </citation>
    <scope>NUCLEOTIDE SEQUENCE [LARGE SCALE GENOMIC DNA]</scope>
    <source>
        <strain evidence="1 2">GH2-10</strain>
    </source>
</reference>
<keyword evidence="2" id="KW-1185">Reference proteome</keyword>
<proteinExistence type="predicted"/>
<dbReference type="Proteomes" id="UP000033514">
    <property type="component" value="Unassembled WGS sequence"/>
</dbReference>
<evidence type="ECO:0000313" key="1">
    <source>
        <dbReference type="EMBL" id="KKB75998.1"/>
    </source>
</evidence>
<gene>
    <name evidence="1" type="ORF">VW35_19920</name>
</gene>
<evidence type="ECO:0000313" key="2">
    <source>
        <dbReference type="Proteomes" id="UP000033514"/>
    </source>
</evidence>
<dbReference type="PATRIC" id="fig|361041.3.peg.3400"/>
<sequence>MGIMLLGFMAIGVAVVYRLMRDAPPPTIAASVSVPAGSEVVSALSVDGTIQVTYIAGGAVMLALFDAETGELRQTTAISAQ</sequence>
<comment type="caution">
    <text evidence="1">The sequence shown here is derived from an EMBL/GenBank/DDBJ whole genome shotgun (WGS) entry which is preliminary data.</text>
</comment>
<name>A0A0F5L0T9_9HYPH</name>
<dbReference type="Pfam" id="PF20082">
    <property type="entry name" value="DUF6476"/>
    <property type="match status" value="1"/>
</dbReference>
<organism evidence="1 2">
    <name type="scientific">Devosia soli</name>
    <dbReference type="NCBI Taxonomy" id="361041"/>
    <lineage>
        <taxon>Bacteria</taxon>
        <taxon>Pseudomonadati</taxon>
        <taxon>Pseudomonadota</taxon>
        <taxon>Alphaproteobacteria</taxon>
        <taxon>Hyphomicrobiales</taxon>
        <taxon>Devosiaceae</taxon>
        <taxon>Devosia</taxon>
    </lineage>
</organism>
<dbReference type="InterPro" id="IPR045519">
    <property type="entry name" value="DUF6476"/>
</dbReference>
<dbReference type="AlphaFoldDB" id="A0A0F5L0T9"/>